<dbReference type="Gene3D" id="3.40.50.300">
    <property type="entry name" value="P-loop containing nucleotide triphosphate hydrolases"/>
    <property type="match status" value="1"/>
</dbReference>
<evidence type="ECO:0000313" key="4">
    <source>
        <dbReference type="EMBL" id="GAG26965.1"/>
    </source>
</evidence>
<evidence type="ECO:0000259" key="3">
    <source>
        <dbReference type="Pfam" id="PF17862"/>
    </source>
</evidence>
<feature type="domain" description="AAA ATPase AAA+ lid" evidence="3">
    <location>
        <begin position="44"/>
        <end position="84"/>
    </location>
</feature>
<reference evidence="4" key="1">
    <citation type="journal article" date="2014" name="Front. Microbiol.">
        <title>High frequency of phylogenetically diverse reductive dehalogenase-homologous genes in deep subseafloor sedimentary metagenomes.</title>
        <authorList>
            <person name="Kawai M."/>
            <person name="Futagami T."/>
            <person name="Toyoda A."/>
            <person name="Takaki Y."/>
            <person name="Nishi S."/>
            <person name="Hori S."/>
            <person name="Arai W."/>
            <person name="Tsubouchi T."/>
            <person name="Morono Y."/>
            <person name="Uchiyama I."/>
            <person name="Ito T."/>
            <person name="Fujiyama A."/>
            <person name="Inagaki F."/>
            <person name="Takami H."/>
        </authorList>
    </citation>
    <scope>NUCLEOTIDE SEQUENCE</scope>
    <source>
        <strain evidence="4">Expedition CK06-06</strain>
    </source>
</reference>
<organism evidence="4">
    <name type="scientific">marine sediment metagenome</name>
    <dbReference type="NCBI Taxonomy" id="412755"/>
    <lineage>
        <taxon>unclassified sequences</taxon>
        <taxon>metagenomes</taxon>
        <taxon>ecological metagenomes</taxon>
    </lineage>
</organism>
<feature type="non-terminal residue" evidence="4">
    <location>
        <position position="1"/>
    </location>
</feature>
<proteinExistence type="predicted"/>
<dbReference type="PANTHER" id="PTHR23077">
    <property type="entry name" value="AAA-FAMILY ATPASE"/>
    <property type="match status" value="1"/>
</dbReference>
<evidence type="ECO:0000256" key="1">
    <source>
        <dbReference type="ARBA" id="ARBA00022741"/>
    </source>
</evidence>
<dbReference type="InterPro" id="IPR041569">
    <property type="entry name" value="AAA_lid_3"/>
</dbReference>
<accession>X0W8N2</accession>
<dbReference type="AlphaFoldDB" id="X0W8N2"/>
<dbReference type="InterPro" id="IPR050168">
    <property type="entry name" value="AAA_ATPase_domain"/>
</dbReference>
<dbReference type="EMBL" id="BARS01030931">
    <property type="protein sequence ID" value="GAG26965.1"/>
    <property type="molecule type" value="Genomic_DNA"/>
</dbReference>
<sequence length="99" mass="11055">ADLLDPALLRAGRFDFILKLPKPDKKARLAIFKIHTKGKPLASDIDFTKLAVLTKGLAGAQIESICQKATLLAIREFLGSKEKDLKKLKIKKKHFKEAM</sequence>
<evidence type="ECO:0000256" key="2">
    <source>
        <dbReference type="ARBA" id="ARBA00022840"/>
    </source>
</evidence>
<dbReference type="GO" id="GO:0016887">
    <property type="term" value="F:ATP hydrolysis activity"/>
    <property type="evidence" value="ECO:0007669"/>
    <property type="project" value="TreeGrafter"/>
</dbReference>
<gene>
    <name evidence="4" type="ORF">S01H1_48175</name>
</gene>
<protein>
    <recommendedName>
        <fullName evidence="3">AAA ATPase AAA+ lid domain-containing protein</fullName>
    </recommendedName>
</protein>
<dbReference type="Gene3D" id="1.10.8.60">
    <property type="match status" value="1"/>
</dbReference>
<dbReference type="Pfam" id="PF17862">
    <property type="entry name" value="AAA_lid_3"/>
    <property type="match status" value="1"/>
</dbReference>
<dbReference type="SUPFAM" id="SSF52540">
    <property type="entry name" value="P-loop containing nucleoside triphosphate hydrolases"/>
    <property type="match status" value="1"/>
</dbReference>
<dbReference type="PANTHER" id="PTHR23077:SF171">
    <property type="entry name" value="NUCLEAR VALOSIN-CONTAINING PROTEIN-LIKE"/>
    <property type="match status" value="1"/>
</dbReference>
<name>X0W8N2_9ZZZZ</name>
<keyword evidence="1" id="KW-0547">Nucleotide-binding</keyword>
<dbReference type="InterPro" id="IPR027417">
    <property type="entry name" value="P-loop_NTPase"/>
</dbReference>
<keyword evidence="2" id="KW-0067">ATP-binding</keyword>
<dbReference type="GO" id="GO:0005524">
    <property type="term" value="F:ATP binding"/>
    <property type="evidence" value="ECO:0007669"/>
    <property type="project" value="UniProtKB-KW"/>
</dbReference>
<comment type="caution">
    <text evidence="4">The sequence shown here is derived from an EMBL/GenBank/DDBJ whole genome shotgun (WGS) entry which is preliminary data.</text>
</comment>